<feature type="region of interest" description="Disordered" evidence="1">
    <location>
        <begin position="1"/>
        <end position="100"/>
    </location>
</feature>
<evidence type="ECO:0000256" key="2">
    <source>
        <dbReference type="SAM" id="Phobius"/>
    </source>
</evidence>
<keyword evidence="2" id="KW-1133">Transmembrane helix</keyword>
<evidence type="ECO:0008006" key="5">
    <source>
        <dbReference type="Google" id="ProtNLM"/>
    </source>
</evidence>
<dbReference type="AlphaFoldDB" id="A0A238LJV8"/>
<dbReference type="PANTHER" id="PTHR32309">
    <property type="entry name" value="TYROSINE-PROTEIN KINASE"/>
    <property type="match status" value="1"/>
</dbReference>
<dbReference type="InterPro" id="IPR050445">
    <property type="entry name" value="Bact_polysacc_biosynth/exp"/>
</dbReference>
<feature type="transmembrane region" description="Helical" evidence="2">
    <location>
        <begin position="110"/>
        <end position="132"/>
    </location>
</feature>
<proteinExistence type="predicted"/>
<feature type="compositionally biased region" description="Basic and acidic residues" evidence="1">
    <location>
        <begin position="1"/>
        <end position="10"/>
    </location>
</feature>
<dbReference type="RefSeq" id="WP_245820585.1">
    <property type="nucleotide sequence ID" value="NZ_FXZK01000008.1"/>
</dbReference>
<dbReference type="PANTHER" id="PTHR32309:SF13">
    <property type="entry name" value="FERRIC ENTEROBACTIN TRANSPORT PROTEIN FEPE"/>
    <property type="match status" value="1"/>
</dbReference>
<protein>
    <recommendedName>
        <fullName evidence="5">Chain length determinant protein</fullName>
    </recommendedName>
</protein>
<dbReference type="EMBL" id="FXZK01000008">
    <property type="protein sequence ID" value="SMY09246.1"/>
    <property type="molecule type" value="Genomic_DNA"/>
</dbReference>
<keyword evidence="2" id="KW-0812">Transmembrane</keyword>
<organism evidence="3 4">
    <name type="scientific">Flavimaricola marinus</name>
    <dbReference type="NCBI Taxonomy" id="1819565"/>
    <lineage>
        <taxon>Bacteria</taxon>
        <taxon>Pseudomonadati</taxon>
        <taxon>Pseudomonadota</taxon>
        <taxon>Alphaproteobacteria</taxon>
        <taxon>Rhodobacterales</taxon>
        <taxon>Paracoccaceae</taxon>
        <taxon>Flavimaricola</taxon>
    </lineage>
</organism>
<sequence length="474" mass="51454">MAQEAEKASKDASNNGAQEPAPDTPPKADSKPKAKANTGPAANTPKPQQQGDGNGSQKEAPKPAGAKQGNGAGGTKQGGQGGAKGKGPGQRPTIQIRPVAQPARVKRRHWGLLLAFLIMVAAPIAISAWYLYQRAEDQYASTLGFTVRSEDISSAADLLGGLGASLGGSSGGGSDTDILYEFIRSQELVTLIDERLDLRGIYSRHAQTDPVFAFDPDGYIEDLTSYWRRVVRVSYDAGSGLMELRVLAFSPDEAKAIAEAIYDESSAMINELSAIARADATRYAGEDLELAVERLKQSREALTAFRVENQIVDLTADIQGQMGLLNTLQAQLAEAFIELDLISTNARSDDPRVEQAERRIEVIQARIDEERLKFGAAPRGGDGESYADTIAEFERLSVDREFAEQAYVVALSSYDGARAEANRQSRYLAAYIQPTLAEKPEFPQRELLLALVALFSLLIWTILSLIYYALRDRP</sequence>
<accession>A0A238LJV8</accession>
<dbReference type="Proteomes" id="UP000201613">
    <property type="component" value="Unassembled WGS sequence"/>
</dbReference>
<feature type="transmembrane region" description="Helical" evidence="2">
    <location>
        <begin position="447"/>
        <end position="470"/>
    </location>
</feature>
<reference evidence="3 4" key="1">
    <citation type="submission" date="2017-05" db="EMBL/GenBank/DDBJ databases">
        <authorList>
            <person name="Song R."/>
            <person name="Chenine A.L."/>
            <person name="Ruprecht R.M."/>
        </authorList>
    </citation>
    <scope>NUCLEOTIDE SEQUENCE [LARGE SCALE GENOMIC DNA]</scope>
    <source>
        <strain evidence="3 4">CECT 8899</strain>
    </source>
</reference>
<evidence type="ECO:0000313" key="3">
    <source>
        <dbReference type="EMBL" id="SMY09246.1"/>
    </source>
</evidence>
<gene>
    <name evidence="3" type="ORF">LOM8899_03411</name>
</gene>
<dbReference type="GO" id="GO:0004713">
    <property type="term" value="F:protein tyrosine kinase activity"/>
    <property type="evidence" value="ECO:0007669"/>
    <property type="project" value="TreeGrafter"/>
</dbReference>
<keyword evidence="2" id="KW-0472">Membrane</keyword>
<name>A0A238LJV8_9RHOB</name>
<keyword evidence="4" id="KW-1185">Reference proteome</keyword>
<feature type="compositionally biased region" description="Gly residues" evidence="1">
    <location>
        <begin position="68"/>
        <end position="88"/>
    </location>
</feature>
<evidence type="ECO:0000313" key="4">
    <source>
        <dbReference type="Proteomes" id="UP000201613"/>
    </source>
</evidence>
<feature type="compositionally biased region" description="Polar residues" evidence="1">
    <location>
        <begin position="45"/>
        <end position="57"/>
    </location>
</feature>
<evidence type="ECO:0000256" key="1">
    <source>
        <dbReference type="SAM" id="MobiDB-lite"/>
    </source>
</evidence>
<dbReference type="GO" id="GO:0005886">
    <property type="term" value="C:plasma membrane"/>
    <property type="evidence" value="ECO:0007669"/>
    <property type="project" value="TreeGrafter"/>
</dbReference>